<gene>
    <name evidence="2" type="primary">ygaD_2</name>
    <name evidence="2" type="ORF">NCTC13184_05125</name>
</gene>
<dbReference type="Pfam" id="PF02464">
    <property type="entry name" value="CinA"/>
    <property type="match status" value="1"/>
</dbReference>
<dbReference type="AlphaFoldDB" id="A0A378WZ35"/>
<dbReference type="InterPro" id="IPR008136">
    <property type="entry name" value="CinA_C"/>
</dbReference>
<proteinExistence type="predicted"/>
<name>A0A378WZ35_9NOCA</name>
<reference evidence="2 3" key="1">
    <citation type="submission" date="2018-06" db="EMBL/GenBank/DDBJ databases">
        <authorList>
            <consortium name="Pathogen Informatics"/>
            <person name="Doyle S."/>
        </authorList>
    </citation>
    <scope>NUCLEOTIDE SEQUENCE [LARGE SCALE GENOMIC DNA]</scope>
    <source>
        <strain evidence="2 3">NCTC13184</strain>
    </source>
</reference>
<protein>
    <submittedName>
        <fullName evidence="2">Competence damage-inducible protein A</fullName>
    </submittedName>
</protein>
<evidence type="ECO:0000259" key="1">
    <source>
        <dbReference type="Pfam" id="PF02464"/>
    </source>
</evidence>
<accession>A0A378WZ35</accession>
<evidence type="ECO:0000313" key="3">
    <source>
        <dbReference type="Proteomes" id="UP000255082"/>
    </source>
</evidence>
<dbReference type="Proteomes" id="UP000255082">
    <property type="component" value="Unassembled WGS sequence"/>
</dbReference>
<dbReference type="EMBL" id="UGRU01000001">
    <property type="protein sequence ID" value="SUA46596.1"/>
    <property type="molecule type" value="Genomic_DNA"/>
</dbReference>
<feature type="domain" description="CinA C-terminal" evidence="1">
    <location>
        <begin position="28"/>
        <end position="175"/>
    </location>
</feature>
<dbReference type="Gene3D" id="3.90.950.20">
    <property type="entry name" value="CinA-like"/>
    <property type="match status" value="1"/>
</dbReference>
<sequence length="186" mass="18223">MGAPGRAAVTTVGADVATADPLAAAPEAAELVATLTRIGQTVATAESLTAGLLAATIAGVPGASVVLRGGVIVYATDLKHRLAGVSEDTLAADGPVAAATAEQLAVGARTVCEADWGIGLTGVAGPDPQNGCPVGTVFLGLSGPGGTEVMRLQLAGDRWTIRMSAVRTAVAELVRRVGGGDRTGTG</sequence>
<dbReference type="InterPro" id="IPR036653">
    <property type="entry name" value="CinA-like_C"/>
</dbReference>
<dbReference type="SUPFAM" id="SSF142433">
    <property type="entry name" value="CinA-like"/>
    <property type="match status" value="1"/>
</dbReference>
<evidence type="ECO:0000313" key="2">
    <source>
        <dbReference type="EMBL" id="SUA46596.1"/>
    </source>
</evidence>
<dbReference type="NCBIfam" id="TIGR00199">
    <property type="entry name" value="PncC_domain"/>
    <property type="match status" value="1"/>
</dbReference>
<organism evidence="2 3">
    <name type="scientific">Nocardia africana</name>
    <dbReference type="NCBI Taxonomy" id="134964"/>
    <lineage>
        <taxon>Bacteria</taxon>
        <taxon>Bacillati</taxon>
        <taxon>Actinomycetota</taxon>
        <taxon>Actinomycetes</taxon>
        <taxon>Mycobacteriales</taxon>
        <taxon>Nocardiaceae</taxon>
        <taxon>Nocardia</taxon>
    </lineage>
</organism>